<accession>A0A344UH42</accession>
<keyword evidence="5" id="KW-1185">Reference proteome</keyword>
<feature type="domain" description="Methyltransferase type 12" evidence="1">
    <location>
        <begin position="43"/>
        <end position="135"/>
    </location>
</feature>
<evidence type="ECO:0000313" key="5">
    <source>
        <dbReference type="Proteomes" id="UP001462502"/>
    </source>
</evidence>
<dbReference type="EC" id="2.1.-.-" evidence="3"/>
<dbReference type="Gene3D" id="3.40.50.150">
    <property type="entry name" value="Vaccinia Virus protein VP39"/>
    <property type="match status" value="1"/>
</dbReference>
<evidence type="ECO:0000313" key="3">
    <source>
        <dbReference type="EMBL" id="MEO9386144.1"/>
    </source>
</evidence>
<reference evidence="2 4" key="1">
    <citation type="submission" date="2018-05" db="EMBL/GenBank/DDBJ databases">
        <title>Genome sequencing, assembly and analysis of the novel insecticidal bacterium, Chromobacterium phragmitis.</title>
        <authorList>
            <person name="Sparks M.E."/>
            <person name="Blackburn M.B."/>
            <person name="Gundersen-Rindal D.E."/>
        </authorList>
    </citation>
    <scope>NUCLEOTIDE SEQUENCE [LARGE SCALE GENOMIC DNA]</scope>
    <source>
        <strain evidence="2">IIBBL 274-1</strain>
    </source>
</reference>
<dbReference type="InterPro" id="IPR013217">
    <property type="entry name" value="Methyltransf_12"/>
</dbReference>
<dbReference type="InterPro" id="IPR029063">
    <property type="entry name" value="SAM-dependent_MTases_sf"/>
</dbReference>
<dbReference type="Proteomes" id="UP001462502">
    <property type="component" value="Unassembled WGS sequence"/>
</dbReference>
<name>A0A344UH42_9NEIS</name>
<dbReference type="GO" id="GO:0008168">
    <property type="term" value="F:methyltransferase activity"/>
    <property type="evidence" value="ECO:0007669"/>
    <property type="project" value="UniProtKB-KW"/>
</dbReference>
<evidence type="ECO:0000259" key="1">
    <source>
        <dbReference type="Pfam" id="PF08242"/>
    </source>
</evidence>
<dbReference type="Pfam" id="PF08242">
    <property type="entry name" value="Methyltransf_12"/>
    <property type="match status" value="1"/>
</dbReference>
<reference evidence="3 5" key="2">
    <citation type="submission" date="2024-05" db="EMBL/GenBank/DDBJ databases">
        <authorList>
            <person name="De Oliveira J.P."/>
            <person name="Noriler S.A."/>
            <person name="De Oliveira A.G."/>
            <person name="Sipoli D.S."/>
        </authorList>
    </citation>
    <scope>NUCLEOTIDE SEQUENCE [LARGE SCALE GENOMIC DNA]</scope>
    <source>
        <strain evidence="3 5">LABIM192</strain>
    </source>
</reference>
<dbReference type="KEGG" id="chrb:DK843_09935"/>
<proteinExistence type="predicted"/>
<dbReference type="CDD" id="cd02440">
    <property type="entry name" value="AdoMet_MTases"/>
    <property type="match status" value="1"/>
</dbReference>
<organism evidence="2 4">
    <name type="scientific">Chromobacterium phragmitis</name>
    <dbReference type="NCBI Taxonomy" id="2202141"/>
    <lineage>
        <taxon>Bacteria</taxon>
        <taxon>Pseudomonadati</taxon>
        <taxon>Pseudomonadota</taxon>
        <taxon>Betaproteobacteria</taxon>
        <taxon>Neisseriales</taxon>
        <taxon>Chromobacteriaceae</taxon>
        <taxon>Chromobacterium</taxon>
    </lineage>
</organism>
<dbReference type="EMBL" id="JBDXMI010000001">
    <property type="protein sequence ID" value="MEO9386144.1"/>
    <property type="molecule type" value="Genomic_DNA"/>
</dbReference>
<keyword evidence="3" id="KW-0489">Methyltransferase</keyword>
<sequence length="220" mass="24634">MGFSPEWERQFSSGAHLSRWPWSDLVSLCRRHARHLPSEARILELGCGVGANIPFFLAQGWRYFAVEGSASAAAQAARDFPMLQDAVRVADFTAELPFSGAFDLVVDRAALTHNCERDIRLALARVRECLVPGGLYIGVDWFSTRHADYGRGAAAEDAWTRRDYEQGAFGGVGRVHFSDSGHLRDLFAGWEWLAMEEKTIERFAPEPATLAMWSFVVRKP</sequence>
<dbReference type="KEGG" id="chri:DK842_04470"/>
<gene>
    <name evidence="3" type="ORF">ABI908_18770</name>
    <name evidence="2" type="ORF">DK843_09935</name>
</gene>
<dbReference type="GO" id="GO:0032259">
    <property type="term" value="P:methylation"/>
    <property type="evidence" value="ECO:0007669"/>
    <property type="project" value="UniProtKB-KW"/>
</dbReference>
<dbReference type="EMBL" id="CP029554">
    <property type="protein sequence ID" value="AXE34590.1"/>
    <property type="molecule type" value="Genomic_DNA"/>
</dbReference>
<keyword evidence="3" id="KW-0808">Transferase</keyword>
<evidence type="ECO:0000313" key="4">
    <source>
        <dbReference type="Proteomes" id="UP000252038"/>
    </source>
</evidence>
<dbReference type="AlphaFoldDB" id="A0A344UH42"/>
<dbReference type="OrthoDB" id="529208at2"/>
<dbReference type="RefSeq" id="WP_114060278.1">
    <property type="nucleotide sequence ID" value="NZ_CP029495.1"/>
</dbReference>
<dbReference type="Proteomes" id="UP000252038">
    <property type="component" value="Chromosome"/>
</dbReference>
<evidence type="ECO:0000313" key="2">
    <source>
        <dbReference type="EMBL" id="AXE34590.1"/>
    </source>
</evidence>
<dbReference type="SUPFAM" id="SSF53335">
    <property type="entry name" value="S-adenosyl-L-methionine-dependent methyltransferases"/>
    <property type="match status" value="1"/>
</dbReference>
<protein>
    <submittedName>
        <fullName evidence="3">Class I SAM-dependent methyltransferase</fullName>
        <ecNumber evidence="3">2.1.-.-</ecNumber>
    </submittedName>
</protein>